<evidence type="ECO:0000256" key="1">
    <source>
        <dbReference type="SAM" id="MobiDB-lite"/>
    </source>
</evidence>
<feature type="compositionally biased region" description="Basic and acidic residues" evidence="1">
    <location>
        <begin position="95"/>
        <end position="104"/>
    </location>
</feature>
<organism evidence="3 4">
    <name type="scientific">Tanacetum coccineum</name>
    <dbReference type="NCBI Taxonomy" id="301880"/>
    <lineage>
        <taxon>Eukaryota</taxon>
        <taxon>Viridiplantae</taxon>
        <taxon>Streptophyta</taxon>
        <taxon>Embryophyta</taxon>
        <taxon>Tracheophyta</taxon>
        <taxon>Spermatophyta</taxon>
        <taxon>Magnoliopsida</taxon>
        <taxon>eudicotyledons</taxon>
        <taxon>Gunneridae</taxon>
        <taxon>Pentapetalae</taxon>
        <taxon>asterids</taxon>
        <taxon>campanulids</taxon>
        <taxon>Asterales</taxon>
        <taxon>Asteraceae</taxon>
        <taxon>Asteroideae</taxon>
        <taxon>Anthemideae</taxon>
        <taxon>Anthemidinae</taxon>
        <taxon>Tanacetum</taxon>
    </lineage>
</organism>
<dbReference type="InterPro" id="IPR036397">
    <property type="entry name" value="RNaseH_sf"/>
</dbReference>
<dbReference type="Gene3D" id="1.10.340.70">
    <property type="match status" value="1"/>
</dbReference>
<dbReference type="Proteomes" id="UP001151760">
    <property type="component" value="Unassembled WGS sequence"/>
</dbReference>
<keyword evidence="3" id="KW-0808">Transferase</keyword>
<name>A0ABQ5BWR6_9ASTR</name>
<dbReference type="Gene3D" id="3.30.420.10">
    <property type="entry name" value="Ribonuclease H-like superfamily/Ribonuclease H"/>
    <property type="match status" value="1"/>
</dbReference>
<reference evidence="3" key="1">
    <citation type="journal article" date="2022" name="Int. J. Mol. Sci.">
        <title>Draft Genome of Tanacetum Coccineum: Genomic Comparison of Closely Related Tanacetum-Family Plants.</title>
        <authorList>
            <person name="Yamashiro T."/>
            <person name="Shiraishi A."/>
            <person name="Nakayama K."/>
            <person name="Satake H."/>
        </authorList>
    </citation>
    <scope>NUCLEOTIDE SEQUENCE</scope>
</reference>
<keyword evidence="4" id="KW-1185">Reference proteome</keyword>
<evidence type="ECO:0000313" key="3">
    <source>
        <dbReference type="EMBL" id="GJT18382.1"/>
    </source>
</evidence>
<feature type="region of interest" description="Disordered" evidence="1">
    <location>
        <begin position="80"/>
        <end position="104"/>
    </location>
</feature>
<sequence length="491" mass="57210">MDDPNITMEEYIRLEEEKARRRGQDFNWEIATYGTILRLPRYPFSYLTRRLTMEEMLAKFIDEVKRVATRKGKMTFEATPTKESNKTGINMNEPPKFEQDVQEKPHDVGVKYKSSSVPERSIQPFLKSRFNDDETWYADFANYIVGKVVPPNWTFERRKRFFSQVKTYFWEEPYAFKLCVDNIIRRCVGGSEILEILGHCHSGPTGGHHGARITANKVYESGFYWPSVFKDASEYVRRCDVCQRSGNISSRNEMPQNNIQVEAQALPTNDARVVIKNLKRLFVAEIRAPLSHLISDRGTNFCNSQLEKDLQTYGVTHKISTSYHPQTMDKLKSPTELLNIFWKDRSNITPDIGQRNSTMHYGHLGRPTKHRQAELRDNAYENTRIYKERTKKWHDSRLCGDKDFKVGDQVLLYNSRLKMYPGKLKSKWSGPNFVKTVYPYAAIEIINENGYQYDVSWGMDTAYQLPVQFQDLKGKEIDNIGEYLRSGNLAQ</sequence>
<dbReference type="InterPro" id="IPR012337">
    <property type="entry name" value="RNaseH-like_sf"/>
</dbReference>
<dbReference type="InterPro" id="IPR041588">
    <property type="entry name" value="Integrase_H2C2"/>
</dbReference>
<proteinExistence type="predicted"/>
<dbReference type="SUPFAM" id="SSF53098">
    <property type="entry name" value="Ribonuclease H-like"/>
    <property type="match status" value="1"/>
</dbReference>
<comment type="caution">
    <text evidence="3">The sequence shown here is derived from an EMBL/GenBank/DDBJ whole genome shotgun (WGS) entry which is preliminary data.</text>
</comment>
<dbReference type="GO" id="GO:0003964">
    <property type="term" value="F:RNA-directed DNA polymerase activity"/>
    <property type="evidence" value="ECO:0007669"/>
    <property type="project" value="UniProtKB-KW"/>
</dbReference>
<dbReference type="Pfam" id="PF17921">
    <property type="entry name" value="Integrase_H2C2"/>
    <property type="match status" value="1"/>
</dbReference>
<reference evidence="3" key="2">
    <citation type="submission" date="2022-01" db="EMBL/GenBank/DDBJ databases">
        <authorList>
            <person name="Yamashiro T."/>
            <person name="Shiraishi A."/>
            <person name="Satake H."/>
            <person name="Nakayama K."/>
        </authorList>
    </citation>
    <scope>NUCLEOTIDE SEQUENCE</scope>
</reference>
<accession>A0ABQ5BWR6</accession>
<evidence type="ECO:0000259" key="2">
    <source>
        <dbReference type="Pfam" id="PF17921"/>
    </source>
</evidence>
<dbReference type="EMBL" id="BQNB010013632">
    <property type="protein sequence ID" value="GJT18382.1"/>
    <property type="molecule type" value="Genomic_DNA"/>
</dbReference>
<evidence type="ECO:0000313" key="4">
    <source>
        <dbReference type="Proteomes" id="UP001151760"/>
    </source>
</evidence>
<protein>
    <submittedName>
        <fullName evidence="3">Reverse transcriptase domain-containing protein</fullName>
    </submittedName>
</protein>
<gene>
    <name evidence="3" type="ORF">Tco_0877088</name>
</gene>
<keyword evidence="3" id="KW-0695">RNA-directed DNA polymerase</keyword>
<dbReference type="InterPro" id="IPR052160">
    <property type="entry name" value="Gypsy_RT_Integrase-like"/>
</dbReference>
<feature type="domain" description="Integrase zinc-binding" evidence="2">
    <location>
        <begin position="191"/>
        <end position="245"/>
    </location>
</feature>
<keyword evidence="3" id="KW-0548">Nucleotidyltransferase</keyword>
<dbReference type="PANTHER" id="PTHR47266">
    <property type="entry name" value="ENDONUCLEASE-RELATED"/>
    <property type="match status" value="1"/>
</dbReference>